<evidence type="ECO:0000256" key="4">
    <source>
        <dbReference type="PROSITE-ProRule" id="PRU00433"/>
    </source>
</evidence>
<sequence>MKSFVSRRTNIYSVLLVVVAVLIGFSAFQSGQLSSSGNAFQPITLKKGTHISLIGNNLGSRMMNYDHFETEMQVRYPDDQLFIRNMCDPGDTPGFRPRSSRFLPWAFPGAERFQTEYANPSDSQGQFESPDEWLTRLKTDVIIAFFGYNESFQGKAGLANYKAELDAFIKHTLSQKYNGTTAPQLAIVSPIAFENLSDKYDLPNGKTENENISLYANAMKEVAEKNHVLFVDAYAPSQQWYNTTAEPLTIDGSQLTDEGYKKLGPLLVDQIFGKSSPKAESRRKLVYDAVMEKDWMFHNDYKIPNGVHVYGRRYNPFGPDNYPAEIEKIRQMTAIRDTAVWLAASKGEKMDIATADERTRRLPEVKTNFNPEKNGSLTYLYGQEALSKLKVPQGYKIELFASEEEFPDLAKPMQMSFDNKGRLWVAAMPSYPHYKPGDPKPNDKILILEDTNGDGKADKQTVFADHLHLPLGFEIAKEGVYISQGPNLKLFTDTNGDDKADKSVILMSGYDDHDTHHNSHAFCVDPSGAIYSGEGVFLHTNVETSYGPVRATNGGFYRYAPQLHKLERTAQLSIPNPWGIAFDDWGQPFFAETSSPDVRWMMPGSVLPRYGEYTHKSVQLVEEAHRVRPTSGLEFVSSRHFPDDIQGDFLINNTIGFLGTKEHTLVDDGTGYKSKHRADLVVSEDRNFRPVDMEFAPDGSLYLIDWHNILIGHMQHNARDPLRDHSHGRVYRITYPSRPLVTPAKIDGASIEQLLDNLKLPEYRTRYRTRRELRGRDASEVLAKLKIWVAGLDKKDPRYEHHLLEGLWVSWGMDKVDQTLLRQVLKAKDYHARAAAVQVVRYTGHQVKDQADLLMQAVKDENSRVRLDAIVAASWIGKEKGLPILAEAAKKPLDDWMIHAYDAAVAHLKGENVKKEKEVVEKSTLKGSELALYNLGKQIYAKEGYCTTCHQPDGKGLAASGFPPLTGTNWVSGNEERLIKIVLKGVMGPIEVVGKNYPGQVPMTPFGGLLKDNEVAAVLTYVRNSFGNNASPITPEKVKQVRAATERKKDFYSPDQLLKEHPMEK</sequence>
<dbReference type="PROSITE" id="PS51007">
    <property type="entry name" value="CYTC"/>
    <property type="match status" value="1"/>
</dbReference>
<dbReference type="SUPFAM" id="SSF48371">
    <property type="entry name" value="ARM repeat"/>
    <property type="match status" value="1"/>
</dbReference>
<dbReference type="GO" id="GO:0009055">
    <property type="term" value="F:electron transfer activity"/>
    <property type="evidence" value="ECO:0007669"/>
    <property type="project" value="InterPro"/>
</dbReference>
<evidence type="ECO:0000256" key="3">
    <source>
        <dbReference type="ARBA" id="ARBA00023004"/>
    </source>
</evidence>
<dbReference type="InterPro" id="IPR011041">
    <property type="entry name" value="Quinoprot_gluc/sorb_DH_b-prop"/>
</dbReference>
<reference evidence="8 9" key="1">
    <citation type="submission" date="2020-07" db="EMBL/GenBank/DDBJ databases">
        <title>Spirosoma foliorum sp. nov., isolated from the leaves on the Nejang mountain Korea, Republic of.</title>
        <authorList>
            <person name="Ho H."/>
            <person name="Lee Y.-J."/>
            <person name="Nurcahyanto D.-A."/>
            <person name="Kim S.-G."/>
        </authorList>
    </citation>
    <scope>NUCLEOTIDE SEQUENCE [LARGE SCALE GENOMIC DNA]</scope>
    <source>
        <strain evidence="8 9">PL0136</strain>
    </source>
</reference>
<dbReference type="AlphaFoldDB" id="A0A7G5GPI2"/>
<dbReference type="SUPFAM" id="SSF50952">
    <property type="entry name" value="Soluble quinoprotein glucose dehydrogenase"/>
    <property type="match status" value="1"/>
</dbReference>
<dbReference type="GO" id="GO:0016788">
    <property type="term" value="F:hydrolase activity, acting on ester bonds"/>
    <property type="evidence" value="ECO:0007669"/>
    <property type="project" value="UniProtKB-ARBA"/>
</dbReference>
<evidence type="ECO:0000256" key="5">
    <source>
        <dbReference type="SAM" id="MobiDB-lite"/>
    </source>
</evidence>
<dbReference type="KEGG" id="sfol:H3H32_22640"/>
<dbReference type="Gene3D" id="3.40.50.1110">
    <property type="entry name" value="SGNH hydrolase"/>
    <property type="match status" value="1"/>
</dbReference>
<evidence type="ECO:0000256" key="2">
    <source>
        <dbReference type="ARBA" id="ARBA00022723"/>
    </source>
</evidence>
<dbReference type="Pfam" id="PF00034">
    <property type="entry name" value="Cytochrom_C"/>
    <property type="match status" value="1"/>
</dbReference>
<dbReference type="NCBIfam" id="TIGR02604">
    <property type="entry name" value="Piru_Ver_Nterm"/>
    <property type="match status" value="1"/>
</dbReference>
<proteinExistence type="predicted"/>
<dbReference type="SUPFAM" id="SSF52266">
    <property type="entry name" value="SGNH hydrolase"/>
    <property type="match status" value="1"/>
</dbReference>
<dbReference type="InterPro" id="IPR001202">
    <property type="entry name" value="WW_dom"/>
</dbReference>
<protein>
    <submittedName>
        <fullName evidence="8">C-type cytochrome</fullName>
    </submittedName>
</protein>
<dbReference type="Pfam" id="PF13646">
    <property type="entry name" value="HEAT_2"/>
    <property type="match status" value="1"/>
</dbReference>
<dbReference type="InterPro" id="IPR013428">
    <property type="entry name" value="Membrane-bound_put_N"/>
</dbReference>
<dbReference type="InterPro" id="IPR016024">
    <property type="entry name" value="ARM-type_fold"/>
</dbReference>
<dbReference type="InterPro" id="IPR055557">
    <property type="entry name" value="DUF7133"/>
</dbReference>
<dbReference type="PANTHER" id="PTHR33546:SF1">
    <property type="entry name" value="LARGE, MULTIFUNCTIONAL SECRETED PROTEIN"/>
    <property type="match status" value="1"/>
</dbReference>
<dbReference type="SUPFAM" id="SSF46626">
    <property type="entry name" value="Cytochrome c"/>
    <property type="match status" value="1"/>
</dbReference>
<keyword evidence="2 4" id="KW-0479">Metal-binding</keyword>
<dbReference type="Gene3D" id="1.10.760.10">
    <property type="entry name" value="Cytochrome c-like domain"/>
    <property type="match status" value="1"/>
</dbReference>
<organism evidence="8 9">
    <name type="scientific">Spirosoma foliorum</name>
    <dbReference type="NCBI Taxonomy" id="2710596"/>
    <lineage>
        <taxon>Bacteria</taxon>
        <taxon>Pseudomonadati</taxon>
        <taxon>Bacteroidota</taxon>
        <taxon>Cytophagia</taxon>
        <taxon>Cytophagales</taxon>
        <taxon>Cytophagaceae</taxon>
        <taxon>Spirosoma</taxon>
    </lineage>
</organism>
<dbReference type="PROSITE" id="PS50020">
    <property type="entry name" value="WW_DOMAIN_2"/>
    <property type="match status" value="1"/>
</dbReference>
<dbReference type="GO" id="GO:0046872">
    <property type="term" value="F:metal ion binding"/>
    <property type="evidence" value="ECO:0007669"/>
    <property type="project" value="UniProtKB-KW"/>
</dbReference>
<feature type="region of interest" description="Disordered" evidence="5">
    <location>
        <begin position="1044"/>
        <end position="1065"/>
    </location>
</feature>
<evidence type="ECO:0000259" key="7">
    <source>
        <dbReference type="PROSITE" id="PS51007"/>
    </source>
</evidence>
<dbReference type="InterPro" id="IPR011989">
    <property type="entry name" value="ARM-like"/>
</dbReference>
<keyword evidence="3 4" id="KW-0408">Iron</keyword>
<evidence type="ECO:0000256" key="1">
    <source>
        <dbReference type="ARBA" id="ARBA00022617"/>
    </source>
</evidence>
<evidence type="ECO:0000313" key="8">
    <source>
        <dbReference type="EMBL" id="QMW00774.1"/>
    </source>
</evidence>
<evidence type="ECO:0000259" key="6">
    <source>
        <dbReference type="PROSITE" id="PS50020"/>
    </source>
</evidence>
<feature type="domain" description="Cytochrome c" evidence="7">
    <location>
        <begin position="931"/>
        <end position="1026"/>
    </location>
</feature>
<evidence type="ECO:0000313" key="9">
    <source>
        <dbReference type="Proteomes" id="UP000515369"/>
    </source>
</evidence>
<dbReference type="CDD" id="cd01834">
    <property type="entry name" value="SGNH_hydrolase_like_2"/>
    <property type="match status" value="1"/>
</dbReference>
<dbReference type="InterPro" id="IPR036514">
    <property type="entry name" value="SGNH_hydro_sf"/>
</dbReference>
<dbReference type="RefSeq" id="WP_182457888.1">
    <property type="nucleotide sequence ID" value="NZ_CP059732.1"/>
</dbReference>
<dbReference type="Proteomes" id="UP000515369">
    <property type="component" value="Chromosome"/>
</dbReference>
<dbReference type="Gene3D" id="1.25.10.10">
    <property type="entry name" value="Leucine-rich Repeat Variant"/>
    <property type="match status" value="1"/>
</dbReference>
<dbReference type="GO" id="GO:0020037">
    <property type="term" value="F:heme binding"/>
    <property type="evidence" value="ECO:0007669"/>
    <property type="project" value="InterPro"/>
</dbReference>
<dbReference type="InterPro" id="IPR011042">
    <property type="entry name" value="6-blade_b-propeller_TolB-like"/>
</dbReference>
<dbReference type="PANTHER" id="PTHR33546">
    <property type="entry name" value="LARGE, MULTIFUNCTIONAL SECRETED PROTEIN-RELATED"/>
    <property type="match status" value="1"/>
</dbReference>
<dbReference type="EMBL" id="CP059732">
    <property type="protein sequence ID" value="QMW00774.1"/>
    <property type="molecule type" value="Genomic_DNA"/>
</dbReference>
<name>A0A7G5GPI2_9BACT</name>
<dbReference type="Pfam" id="PF23500">
    <property type="entry name" value="DUF7133"/>
    <property type="match status" value="1"/>
</dbReference>
<feature type="domain" description="WW" evidence="6">
    <location>
        <begin position="572"/>
        <end position="605"/>
    </location>
</feature>
<dbReference type="InterPro" id="IPR036909">
    <property type="entry name" value="Cyt_c-like_dom_sf"/>
</dbReference>
<accession>A0A7G5GPI2</accession>
<dbReference type="Gene3D" id="2.120.10.30">
    <property type="entry name" value="TolB, C-terminal domain"/>
    <property type="match status" value="1"/>
</dbReference>
<keyword evidence="9" id="KW-1185">Reference proteome</keyword>
<gene>
    <name evidence="8" type="ORF">H3H32_22640</name>
</gene>
<dbReference type="InterPro" id="IPR009056">
    <property type="entry name" value="Cyt_c-like_dom"/>
</dbReference>
<keyword evidence="1 4" id="KW-0349">Heme</keyword>